<protein>
    <submittedName>
        <fullName evidence="2">DnaB-like helicase C terminal domain-containing protein</fullName>
    </submittedName>
</protein>
<proteinExistence type="predicted"/>
<dbReference type="GO" id="GO:0003678">
    <property type="term" value="F:DNA helicase activity"/>
    <property type="evidence" value="ECO:0007669"/>
    <property type="project" value="InterPro"/>
</dbReference>
<dbReference type="InterPro" id="IPR027417">
    <property type="entry name" value="P-loop_NTPase"/>
</dbReference>
<organism evidence="2 3">
    <name type="scientific">Candidatus Electronema aureum</name>
    <dbReference type="NCBI Taxonomy" id="2005002"/>
    <lineage>
        <taxon>Bacteria</taxon>
        <taxon>Pseudomonadati</taxon>
        <taxon>Thermodesulfobacteriota</taxon>
        <taxon>Desulfobulbia</taxon>
        <taxon>Desulfobulbales</taxon>
        <taxon>Desulfobulbaceae</taxon>
        <taxon>Candidatus Electronema</taxon>
    </lineage>
</organism>
<accession>A0A521G281</accession>
<evidence type="ECO:0000259" key="1">
    <source>
        <dbReference type="PROSITE" id="PS51199"/>
    </source>
</evidence>
<reference evidence="2" key="1">
    <citation type="submission" date="2017-07" db="EMBL/GenBank/DDBJ databases">
        <title>The cable genome - Insights into the physiology and evolution of filamentous bacteria capable of sulfide oxidation via long distance electron transfer.</title>
        <authorList>
            <person name="Thorup C."/>
            <person name="Bjerg J.T."/>
            <person name="Schreiber L."/>
            <person name="Nielsen L.P."/>
            <person name="Kjeldsen K.U."/>
            <person name="Boesen T."/>
            <person name="Boggild A."/>
            <person name="Meysman F."/>
            <person name="Geelhoed J."/>
            <person name="Schramm A."/>
        </authorList>
    </citation>
    <scope>NUCLEOTIDE SEQUENCE [LARGE SCALE GENOMIC DNA]</scope>
    <source>
        <strain evidence="2">GS</strain>
    </source>
</reference>
<dbReference type="PANTHER" id="PTHR30153:SF2">
    <property type="entry name" value="REPLICATIVE DNA HELICASE"/>
    <property type="match status" value="1"/>
</dbReference>
<evidence type="ECO:0000313" key="2">
    <source>
        <dbReference type="EMBL" id="TAA75122.1"/>
    </source>
</evidence>
<dbReference type="Proteomes" id="UP000316238">
    <property type="component" value="Unassembled WGS sequence"/>
</dbReference>
<dbReference type="SUPFAM" id="SSF52540">
    <property type="entry name" value="P-loop containing nucleoside triphosphate hydrolases"/>
    <property type="match status" value="1"/>
</dbReference>
<dbReference type="Pfam" id="PF03796">
    <property type="entry name" value="DnaB_C"/>
    <property type="match status" value="1"/>
</dbReference>
<comment type="caution">
    <text evidence="2">The sequence shown here is derived from an EMBL/GenBank/DDBJ whole genome shotgun (WGS) entry which is preliminary data.</text>
</comment>
<sequence length="591" mass="67658">MSRIDPILAFYSMHLPGAVLKNSFLIAECPFCHEQGKGGVKRLLVVFANPESHFYGYYRCLHRCTPGGFPLHFARQSRLSLSLAPGFDPDRDYAIAKINYPTKNINNEIISFHDKLTADLIIRFAAMGISKAVLEEMRIGFNGRYLVYPYFQEDGNCYAAHCVHPYQPDDTFWHGNEEFSAPSFRIFNLQEIMRCENGSLIVVEGEDNLLTLKQLGLPSIALVSAADFVNLESERLAWIKTLFVCVSKNPESETAARDFAGRLGFKVRMIRWPDSAPKQYCLTKMAAELGNDFQKAVFRLIREAKSFSPFSSPEREFLQFEEQLKLESGESHAAMRSGFAKLDTALGGMHGINIMGGLPKAGKSCFFIQIASEMARRKIPVIYYDFENGRQKIYQRILCRLSRLSVEQIKIGELNEEERARLQAGKVELQRLLPWFWVVTDRKLSPELMRSHIDFLRHQTNADCIMVVIDSLHKLPFKDFAERRTGIDAWLRQLESLRDLFNASFLVISELTRREDGQYDQQPQLGAFKGSGDIEYSADNAMVLLPQWDPFNREPAELRCNDLWLVASREHSPGLVASYQLDYPYWGFNEK</sequence>
<dbReference type="GO" id="GO:0005524">
    <property type="term" value="F:ATP binding"/>
    <property type="evidence" value="ECO:0007669"/>
    <property type="project" value="InterPro"/>
</dbReference>
<dbReference type="PANTHER" id="PTHR30153">
    <property type="entry name" value="REPLICATIVE DNA HELICASE DNAB"/>
    <property type="match status" value="1"/>
</dbReference>
<dbReference type="GO" id="GO:0005829">
    <property type="term" value="C:cytosol"/>
    <property type="evidence" value="ECO:0007669"/>
    <property type="project" value="TreeGrafter"/>
</dbReference>
<keyword evidence="3" id="KW-1185">Reference proteome</keyword>
<dbReference type="GO" id="GO:0006260">
    <property type="term" value="P:DNA replication"/>
    <property type="evidence" value="ECO:0007669"/>
    <property type="project" value="InterPro"/>
</dbReference>
<name>A0A521G281_9BACT</name>
<evidence type="ECO:0000313" key="3">
    <source>
        <dbReference type="Proteomes" id="UP000316238"/>
    </source>
</evidence>
<feature type="domain" description="SF4 helicase" evidence="1">
    <location>
        <begin position="328"/>
        <end position="591"/>
    </location>
</feature>
<dbReference type="InterPro" id="IPR007694">
    <property type="entry name" value="DNA_helicase_DnaB-like_C"/>
</dbReference>
<dbReference type="PROSITE" id="PS51199">
    <property type="entry name" value="SF4_HELICASE"/>
    <property type="match status" value="1"/>
</dbReference>
<gene>
    <name evidence="2" type="ORF">CDV28_11148</name>
</gene>
<dbReference type="Gene3D" id="3.40.50.300">
    <property type="entry name" value="P-loop containing nucleotide triphosphate hydrolases"/>
    <property type="match status" value="1"/>
</dbReference>
<dbReference type="AlphaFoldDB" id="A0A521G281"/>
<dbReference type="EMBL" id="NQJD01000011">
    <property type="protein sequence ID" value="TAA75122.1"/>
    <property type="molecule type" value="Genomic_DNA"/>
</dbReference>